<dbReference type="AlphaFoldDB" id="A0A8R1TSF7"/>
<dbReference type="Proteomes" id="UP000024404">
    <property type="component" value="Unassembled WGS sequence"/>
</dbReference>
<dbReference type="EnsemblMetazoa" id="OVOC3609.1">
    <property type="protein sequence ID" value="OVOC3609.1"/>
    <property type="gene ID" value="WBGene00240418"/>
</dbReference>
<accession>A0A8R1TSF7</accession>
<proteinExistence type="predicted"/>
<dbReference type="EMBL" id="CMVM020000119">
    <property type="status" value="NOT_ANNOTATED_CDS"/>
    <property type="molecule type" value="Genomic_DNA"/>
</dbReference>
<sequence length="445" mass="50703">MYRSVPLVGSIYHEEVFIHIRRQTYVGSVSFVVVYTCEPEHRKGSWILFMAEKEDKIDKSSDMSLLDEEADDIAAVLLKSKMSSQRLTVVRQRRINPAMNKVFSEVYNSRGKLNDMYRRKAVNSLHITESVPEHITQLDFISLIPSELRTDQRIVIDLVKRLSEAARHRQRIARANFIYRNEAQRLSEIFRECAHREDQCIRLAKLISDVRTERQWKGSMPSVEWFLRRKKGVVTSKAEKMDQQAAGPAAPNKLKRLLEISKTSNGDEERLKVPKNEFESPDESGSYTDYLKQIFLNSAPADFALNNKDLEAKIEPETPTETPTTVGSPNGVSTTIISTEELHFPSSSNSESGKFFILPHKCLLANTVTSQILPNSLDRNIAIEKLETYFSRSTPDQIRQYMLRLRQAANRRLAEQAVDLISTLSSEECAQFLSDIDSDGVAGLN</sequence>
<protein>
    <submittedName>
        <fullName evidence="1">Uncharacterized protein</fullName>
    </submittedName>
</protein>
<organism evidence="1 2">
    <name type="scientific">Onchocerca volvulus</name>
    <dbReference type="NCBI Taxonomy" id="6282"/>
    <lineage>
        <taxon>Eukaryota</taxon>
        <taxon>Metazoa</taxon>
        <taxon>Ecdysozoa</taxon>
        <taxon>Nematoda</taxon>
        <taxon>Chromadorea</taxon>
        <taxon>Rhabditida</taxon>
        <taxon>Spirurina</taxon>
        <taxon>Spiruromorpha</taxon>
        <taxon>Filarioidea</taxon>
        <taxon>Onchocercidae</taxon>
        <taxon>Onchocerca</taxon>
    </lineage>
</organism>
<evidence type="ECO:0000313" key="1">
    <source>
        <dbReference type="EnsemblMetazoa" id="OVOC3609.1"/>
    </source>
</evidence>
<keyword evidence="2" id="KW-1185">Reference proteome</keyword>
<name>A0A8R1TSF7_ONCVO</name>
<evidence type="ECO:0000313" key="2">
    <source>
        <dbReference type="Proteomes" id="UP000024404"/>
    </source>
</evidence>
<reference evidence="1" key="2">
    <citation type="submission" date="2022-06" db="UniProtKB">
        <authorList>
            <consortium name="EnsemblMetazoa"/>
        </authorList>
    </citation>
    <scope>IDENTIFICATION</scope>
</reference>
<reference evidence="2" key="1">
    <citation type="submission" date="2013-10" db="EMBL/GenBank/DDBJ databases">
        <title>Genome sequencing of Onchocerca volvulus.</title>
        <authorList>
            <person name="Cotton J."/>
            <person name="Tsai J."/>
            <person name="Stanley E."/>
            <person name="Tracey A."/>
            <person name="Holroyd N."/>
            <person name="Lustigman S."/>
            <person name="Berriman M."/>
        </authorList>
    </citation>
    <scope>NUCLEOTIDE SEQUENCE</scope>
</reference>
<dbReference type="OMA" id="ERQWKGS"/>